<evidence type="ECO:0000256" key="4">
    <source>
        <dbReference type="ARBA" id="ARBA00018672"/>
    </source>
</evidence>
<dbReference type="Gene3D" id="3.30.450.20">
    <property type="entry name" value="PAS domain"/>
    <property type="match status" value="1"/>
</dbReference>
<dbReference type="PROSITE" id="PS50109">
    <property type="entry name" value="HIS_KIN"/>
    <property type="match status" value="1"/>
</dbReference>
<evidence type="ECO:0000259" key="19">
    <source>
        <dbReference type="PROSITE" id="PS50113"/>
    </source>
</evidence>
<comment type="similarity">
    <text evidence="2">In the N-terminal section; belongs to the phytochrome family.</text>
</comment>
<dbReference type="FunFam" id="3.30.565.10:FF:000010">
    <property type="entry name" value="Sensor histidine kinase RcsC"/>
    <property type="match status" value="1"/>
</dbReference>
<dbReference type="InterPro" id="IPR003594">
    <property type="entry name" value="HATPase_dom"/>
</dbReference>
<evidence type="ECO:0000256" key="3">
    <source>
        <dbReference type="ARBA" id="ARBA00012438"/>
    </source>
</evidence>
<accession>A0A5Q2MY20</accession>
<dbReference type="Gene3D" id="3.30.565.10">
    <property type="entry name" value="Histidine kinase-like ATPase, C-terminal domain"/>
    <property type="match status" value="1"/>
</dbReference>
<evidence type="ECO:0000256" key="12">
    <source>
        <dbReference type="ARBA" id="ARBA00064003"/>
    </source>
</evidence>
<dbReference type="SUPFAM" id="SSF55781">
    <property type="entry name" value="GAF domain-like"/>
    <property type="match status" value="1"/>
</dbReference>
<feature type="domain" description="PAS" evidence="18">
    <location>
        <begin position="298"/>
        <end position="342"/>
    </location>
</feature>
<keyword evidence="10" id="KW-0902">Two-component regulatory system</keyword>
<dbReference type="Pfam" id="PF02518">
    <property type="entry name" value="HATPase_c"/>
    <property type="match status" value="1"/>
</dbReference>
<evidence type="ECO:0000256" key="13">
    <source>
        <dbReference type="ARBA" id="ARBA00068150"/>
    </source>
</evidence>
<evidence type="ECO:0000256" key="6">
    <source>
        <dbReference type="ARBA" id="ARBA00022679"/>
    </source>
</evidence>
<comment type="function">
    <text evidence="11">May play the central regulatory role in sporulation. It may be an element of the effector pathway responsible for the activation of sporulation genes in response to nutritional stress. Spo0A may act in concert with spo0H (a sigma factor) to control the expression of some genes that are critical to the sporulation process.</text>
</comment>
<keyword evidence="9" id="KW-0067">ATP-binding</keyword>
<dbReference type="InterPro" id="IPR000700">
    <property type="entry name" value="PAS-assoc_C"/>
</dbReference>
<evidence type="ECO:0000256" key="11">
    <source>
        <dbReference type="ARBA" id="ARBA00024867"/>
    </source>
</evidence>
<evidence type="ECO:0000313" key="20">
    <source>
        <dbReference type="EMBL" id="QGG46273.1"/>
    </source>
</evidence>
<protein>
    <recommendedName>
        <fullName evidence="14">Circadian input-output histidine kinase CikA</fullName>
        <ecNumber evidence="3">2.7.13.3</ecNumber>
    </recommendedName>
    <alternativeName>
        <fullName evidence="13">Sensory/regulatory protein RpfC</fullName>
    </alternativeName>
    <alternativeName>
        <fullName evidence="4">Stage 0 sporulation protein A homolog</fullName>
    </alternativeName>
</protein>
<dbReference type="Pfam" id="PF13426">
    <property type="entry name" value="PAS_9"/>
    <property type="match status" value="1"/>
</dbReference>
<evidence type="ECO:0000259" key="18">
    <source>
        <dbReference type="PROSITE" id="PS50112"/>
    </source>
</evidence>
<dbReference type="PANTHER" id="PTHR43047:SF64">
    <property type="entry name" value="HISTIDINE KINASE CONTAINING CHEY-HOMOLOGOUS RECEIVER DOMAIN AND PAS DOMAIN-RELATED"/>
    <property type="match status" value="1"/>
</dbReference>
<dbReference type="SMART" id="SM00388">
    <property type="entry name" value="HisKA"/>
    <property type="match status" value="1"/>
</dbReference>
<organism evidence="20 21">
    <name type="scientific">Heliorestis convoluta</name>
    <dbReference type="NCBI Taxonomy" id="356322"/>
    <lineage>
        <taxon>Bacteria</taxon>
        <taxon>Bacillati</taxon>
        <taxon>Bacillota</taxon>
        <taxon>Clostridia</taxon>
        <taxon>Eubacteriales</taxon>
        <taxon>Heliobacteriaceae</taxon>
        <taxon>Heliorestis</taxon>
    </lineage>
</organism>
<dbReference type="InterPro" id="IPR035965">
    <property type="entry name" value="PAS-like_dom_sf"/>
</dbReference>
<dbReference type="EMBL" id="CP045875">
    <property type="protein sequence ID" value="QGG46273.1"/>
    <property type="molecule type" value="Genomic_DNA"/>
</dbReference>
<dbReference type="InterPro" id="IPR001789">
    <property type="entry name" value="Sig_transdc_resp-reg_receiver"/>
</dbReference>
<dbReference type="SMART" id="SM00091">
    <property type="entry name" value="PAS"/>
    <property type="match status" value="1"/>
</dbReference>
<dbReference type="Pfam" id="PF00072">
    <property type="entry name" value="Response_reg"/>
    <property type="match status" value="1"/>
</dbReference>
<dbReference type="InterPro" id="IPR029016">
    <property type="entry name" value="GAF-like_dom_sf"/>
</dbReference>
<dbReference type="Gene3D" id="1.10.287.130">
    <property type="match status" value="1"/>
</dbReference>
<feature type="modified residue" description="4-aspartylphosphate" evidence="15">
    <location>
        <position position="53"/>
    </location>
</feature>
<dbReference type="KEGG" id="hcv:FTV88_0094"/>
<dbReference type="PROSITE" id="PS50113">
    <property type="entry name" value="PAC"/>
    <property type="match status" value="1"/>
</dbReference>
<dbReference type="InterPro" id="IPR000014">
    <property type="entry name" value="PAS"/>
</dbReference>
<dbReference type="NCBIfam" id="TIGR00229">
    <property type="entry name" value="sensory_box"/>
    <property type="match status" value="1"/>
</dbReference>
<dbReference type="SMART" id="SM00086">
    <property type="entry name" value="PAC"/>
    <property type="match status" value="1"/>
</dbReference>
<dbReference type="AlphaFoldDB" id="A0A5Q2MY20"/>
<dbReference type="InterPro" id="IPR005467">
    <property type="entry name" value="His_kinase_dom"/>
</dbReference>
<evidence type="ECO:0000256" key="2">
    <source>
        <dbReference type="ARBA" id="ARBA00006402"/>
    </source>
</evidence>
<evidence type="ECO:0000256" key="9">
    <source>
        <dbReference type="ARBA" id="ARBA00022840"/>
    </source>
</evidence>
<keyword evidence="7" id="KW-0547">Nucleotide-binding</keyword>
<name>A0A5Q2MY20_9FIRM</name>
<dbReference type="PROSITE" id="PS50112">
    <property type="entry name" value="PAS"/>
    <property type="match status" value="1"/>
</dbReference>
<evidence type="ECO:0000256" key="14">
    <source>
        <dbReference type="ARBA" id="ARBA00074306"/>
    </source>
</evidence>
<dbReference type="PROSITE" id="PS50110">
    <property type="entry name" value="RESPONSE_REGULATORY"/>
    <property type="match status" value="1"/>
</dbReference>
<dbReference type="Pfam" id="PF00512">
    <property type="entry name" value="HisKA"/>
    <property type="match status" value="1"/>
</dbReference>
<dbReference type="PRINTS" id="PR00344">
    <property type="entry name" value="BCTRLSENSOR"/>
</dbReference>
<dbReference type="Gene3D" id="3.40.50.2300">
    <property type="match status" value="1"/>
</dbReference>
<dbReference type="RefSeq" id="WP_162007823.1">
    <property type="nucleotide sequence ID" value="NZ_CP045875.1"/>
</dbReference>
<reference evidence="21" key="1">
    <citation type="submission" date="2019-11" db="EMBL/GenBank/DDBJ databases">
        <title>Genome sequence of Heliorestis convoluta strain HH, an alkaliphilic and minimalistic phototrophic bacterium from a soda lake in Egypt.</title>
        <authorList>
            <person name="Dewey E.D."/>
            <person name="Stokes L.M."/>
            <person name="Burchell B.M."/>
            <person name="Shaffer K.N."/>
            <person name="Huntington A.M."/>
            <person name="Baker J.M."/>
            <person name="Nadendla S."/>
            <person name="Giglio M.G."/>
            <person name="Touchman J.W."/>
            <person name="Blankenship R.E."/>
            <person name="Madigan M.T."/>
            <person name="Sattley W.M."/>
        </authorList>
    </citation>
    <scope>NUCLEOTIDE SEQUENCE [LARGE SCALE GENOMIC DNA]</scope>
    <source>
        <strain evidence="21">HH</strain>
    </source>
</reference>
<feature type="domain" description="PAC" evidence="19">
    <location>
        <begin position="369"/>
        <end position="423"/>
    </location>
</feature>
<keyword evidence="8 20" id="KW-0418">Kinase</keyword>
<evidence type="ECO:0000313" key="21">
    <source>
        <dbReference type="Proteomes" id="UP000366051"/>
    </source>
</evidence>
<dbReference type="SUPFAM" id="SSF55874">
    <property type="entry name" value="ATPase domain of HSP90 chaperone/DNA topoisomerase II/histidine kinase"/>
    <property type="match status" value="1"/>
</dbReference>
<evidence type="ECO:0000256" key="10">
    <source>
        <dbReference type="ARBA" id="ARBA00023012"/>
    </source>
</evidence>
<dbReference type="PANTHER" id="PTHR43047">
    <property type="entry name" value="TWO-COMPONENT HISTIDINE PROTEIN KINASE"/>
    <property type="match status" value="1"/>
</dbReference>
<evidence type="ECO:0000256" key="15">
    <source>
        <dbReference type="PROSITE-ProRule" id="PRU00169"/>
    </source>
</evidence>
<dbReference type="SUPFAM" id="SSF55785">
    <property type="entry name" value="PYP-like sensor domain (PAS domain)"/>
    <property type="match status" value="1"/>
</dbReference>
<keyword evidence="5 15" id="KW-0597">Phosphoprotein</keyword>
<dbReference type="InterPro" id="IPR036097">
    <property type="entry name" value="HisK_dim/P_sf"/>
</dbReference>
<keyword evidence="6" id="KW-0808">Transferase</keyword>
<gene>
    <name evidence="20" type="ORF">FTV88_0094</name>
</gene>
<dbReference type="InterPro" id="IPR036890">
    <property type="entry name" value="HATPase_C_sf"/>
</dbReference>
<dbReference type="Proteomes" id="UP000366051">
    <property type="component" value="Chromosome"/>
</dbReference>
<evidence type="ECO:0000259" key="17">
    <source>
        <dbReference type="PROSITE" id="PS50110"/>
    </source>
</evidence>
<dbReference type="SUPFAM" id="SSF47384">
    <property type="entry name" value="Homodimeric domain of signal transducing histidine kinase"/>
    <property type="match status" value="1"/>
</dbReference>
<proteinExistence type="inferred from homology"/>
<dbReference type="SMART" id="SM00387">
    <property type="entry name" value="HATPase_c"/>
    <property type="match status" value="1"/>
</dbReference>
<dbReference type="CDD" id="cd00082">
    <property type="entry name" value="HisKA"/>
    <property type="match status" value="1"/>
</dbReference>
<evidence type="ECO:0000256" key="5">
    <source>
        <dbReference type="ARBA" id="ARBA00022553"/>
    </source>
</evidence>
<dbReference type="CDD" id="cd00130">
    <property type="entry name" value="PAS"/>
    <property type="match status" value="1"/>
</dbReference>
<feature type="domain" description="Histidine kinase" evidence="16">
    <location>
        <begin position="441"/>
        <end position="661"/>
    </location>
</feature>
<dbReference type="InterPro" id="IPR004358">
    <property type="entry name" value="Sig_transdc_His_kin-like_C"/>
</dbReference>
<dbReference type="FunFam" id="1.10.287.130:FF:000002">
    <property type="entry name" value="Two-component osmosensing histidine kinase"/>
    <property type="match status" value="1"/>
</dbReference>
<keyword evidence="21" id="KW-1185">Reference proteome</keyword>
<dbReference type="Gene3D" id="3.30.450.40">
    <property type="match status" value="1"/>
</dbReference>
<comment type="subunit">
    <text evidence="12">At low DSF concentrations, interacts with RpfF.</text>
</comment>
<feature type="domain" description="Response regulatory" evidence="17">
    <location>
        <begin position="2"/>
        <end position="115"/>
    </location>
</feature>
<evidence type="ECO:0000256" key="1">
    <source>
        <dbReference type="ARBA" id="ARBA00000085"/>
    </source>
</evidence>
<dbReference type="SUPFAM" id="SSF52172">
    <property type="entry name" value="CheY-like"/>
    <property type="match status" value="1"/>
</dbReference>
<dbReference type="EC" id="2.7.13.3" evidence="3"/>
<dbReference type="CDD" id="cd16922">
    <property type="entry name" value="HATPase_EvgS-ArcB-TorS-like"/>
    <property type="match status" value="1"/>
</dbReference>
<evidence type="ECO:0000256" key="8">
    <source>
        <dbReference type="ARBA" id="ARBA00022777"/>
    </source>
</evidence>
<evidence type="ECO:0000259" key="16">
    <source>
        <dbReference type="PROSITE" id="PS50109"/>
    </source>
</evidence>
<comment type="catalytic activity">
    <reaction evidence="1">
        <text>ATP + protein L-histidine = ADP + protein N-phospho-L-histidine.</text>
        <dbReference type="EC" id="2.7.13.3"/>
    </reaction>
</comment>
<dbReference type="GO" id="GO:0000155">
    <property type="term" value="F:phosphorelay sensor kinase activity"/>
    <property type="evidence" value="ECO:0007669"/>
    <property type="project" value="InterPro"/>
</dbReference>
<dbReference type="GO" id="GO:0005524">
    <property type="term" value="F:ATP binding"/>
    <property type="evidence" value="ECO:0007669"/>
    <property type="project" value="UniProtKB-KW"/>
</dbReference>
<sequence length="669" mass="75850">MRALLVVTDQDNLDRLSLYLRTTSGVEIVGIARDIKEFIDLLVKKEIDSLYLDMELQNLDSIHVVKTLLNDRDVEVVLVTSPSVDACQAYEIAPLDIILKPITEKAVRRSLYRLTERIQEKRRLRQAEDGERLLSDISFQVLDWQPLDRILHFACDKMVQIFDLPLAWVALRKHDGTVTIEASAGILSNYIKSPFFQREEIYHQAQPIQADYVEEVTKRHLEGIFITDPYFQLRKEKEVCNSVSFCLVVPLKTKQSVLGYLALYAGTYELLKARQIAAFKRCAEQVCIALAGAIRRQEVHLLTTAVESSANAIVITDPTAKVIWCNEAFEKLSGYELDEIKGIKPSFWKSGFHSSSFYENMWSTILKGKVWKGETVNKRKGGDFYTEEMTITPVKDEQGNLVNYIAMKEDITLRKEVEMTLLKAKEEAEQAERVKSEFLSVISHELRTPMSGILGMNELLLDTDLDQEQRILASAVEESAQDLLKIIDALLTFSSIQAGRKSLNYTFFDMKAFLNEFIERINYSILSKGLTFQANIEPSVEGTWCGDPLRLRQILDNIIDNAIKFTEKGEILFKVSLQKESNEPFLQFEVIDSGIGMPRDVQKKLFIPFTQKDSSLGRRYGGIGLGLTISKYLIELMGGTIAVTSAEKKGTVVSFTLPSEPASNADWIE</sequence>
<dbReference type="InterPro" id="IPR001610">
    <property type="entry name" value="PAC"/>
</dbReference>
<dbReference type="InterPro" id="IPR011006">
    <property type="entry name" value="CheY-like_superfamily"/>
</dbReference>
<evidence type="ECO:0000256" key="7">
    <source>
        <dbReference type="ARBA" id="ARBA00022741"/>
    </source>
</evidence>
<dbReference type="InterPro" id="IPR003661">
    <property type="entry name" value="HisK_dim/P_dom"/>
</dbReference>